<evidence type="ECO:0000313" key="2">
    <source>
        <dbReference type="EMBL" id="JAC76429.1"/>
    </source>
</evidence>
<protein>
    <submittedName>
        <fullName evidence="2">Uncharacterized protein</fullName>
    </submittedName>
</protein>
<feature type="region of interest" description="Disordered" evidence="1">
    <location>
        <begin position="1"/>
        <end position="91"/>
    </location>
</feature>
<dbReference type="AlphaFoldDB" id="A0A061S074"/>
<feature type="non-terminal residue" evidence="2">
    <location>
        <position position="1"/>
    </location>
</feature>
<name>A0A061S074_9CHLO</name>
<gene>
    <name evidence="2" type="ORF">TSPGSL018_20205</name>
</gene>
<evidence type="ECO:0000256" key="1">
    <source>
        <dbReference type="SAM" id="MobiDB-lite"/>
    </source>
</evidence>
<accession>A0A061S074</accession>
<sequence length="91" mass="9651">REVEQLRGVEDAHVVGPVAEDDPAVVLEEGDKQELHEDEAPELAEKPPLQLPHGGEQLHDLGGERPAAGGAGHARVDVADDADPEAETRPN</sequence>
<proteinExistence type="predicted"/>
<feature type="non-terminal residue" evidence="2">
    <location>
        <position position="91"/>
    </location>
</feature>
<dbReference type="EMBL" id="GBEZ01009143">
    <property type="protein sequence ID" value="JAC76429.1"/>
    <property type="molecule type" value="Transcribed_RNA"/>
</dbReference>
<organism evidence="2">
    <name type="scientific">Tetraselmis sp. GSL018</name>
    <dbReference type="NCBI Taxonomy" id="582737"/>
    <lineage>
        <taxon>Eukaryota</taxon>
        <taxon>Viridiplantae</taxon>
        <taxon>Chlorophyta</taxon>
        <taxon>core chlorophytes</taxon>
        <taxon>Chlorodendrophyceae</taxon>
        <taxon>Chlorodendrales</taxon>
        <taxon>Chlorodendraceae</taxon>
        <taxon>Tetraselmis</taxon>
    </lineage>
</organism>
<feature type="compositionally biased region" description="Basic and acidic residues" evidence="1">
    <location>
        <begin position="1"/>
        <end position="13"/>
    </location>
</feature>
<reference evidence="2" key="1">
    <citation type="submission" date="2014-05" db="EMBL/GenBank/DDBJ databases">
        <title>The transcriptome of the halophilic microalga Tetraselmis sp. GSL018 isolated from the Great Salt Lake, Utah.</title>
        <authorList>
            <person name="Jinkerson R.E."/>
            <person name="D'Adamo S."/>
            <person name="Posewitz M.C."/>
        </authorList>
    </citation>
    <scope>NUCLEOTIDE SEQUENCE</scope>
    <source>
        <strain evidence="2">GSL018</strain>
    </source>
</reference>